<dbReference type="SMART" id="SM00268">
    <property type="entry name" value="ACTIN"/>
    <property type="match status" value="1"/>
</dbReference>
<dbReference type="InParanoid" id="A0A3N4L7K9"/>
<dbReference type="PRINTS" id="PR00190">
    <property type="entry name" value="ACTIN"/>
</dbReference>
<dbReference type="Pfam" id="PF00022">
    <property type="entry name" value="Actin"/>
    <property type="match status" value="1"/>
</dbReference>
<dbReference type="FunFam" id="3.90.640.10:FF:000005">
    <property type="entry name" value="Actin-related protein 2"/>
    <property type="match status" value="1"/>
</dbReference>
<reference evidence="9 10" key="1">
    <citation type="journal article" date="2018" name="Nat. Ecol. Evol.">
        <title>Pezizomycetes genomes reveal the molecular basis of ectomycorrhizal truffle lifestyle.</title>
        <authorList>
            <person name="Murat C."/>
            <person name="Payen T."/>
            <person name="Noel B."/>
            <person name="Kuo A."/>
            <person name="Morin E."/>
            <person name="Chen J."/>
            <person name="Kohler A."/>
            <person name="Krizsan K."/>
            <person name="Balestrini R."/>
            <person name="Da Silva C."/>
            <person name="Montanini B."/>
            <person name="Hainaut M."/>
            <person name="Levati E."/>
            <person name="Barry K.W."/>
            <person name="Belfiori B."/>
            <person name="Cichocki N."/>
            <person name="Clum A."/>
            <person name="Dockter R.B."/>
            <person name="Fauchery L."/>
            <person name="Guy J."/>
            <person name="Iotti M."/>
            <person name="Le Tacon F."/>
            <person name="Lindquist E.A."/>
            <person name="Lipzen A."/>
            <person name="Malagnac F."/>
            <person name="Mello A."/>
            <person name="Molinier V."/>
            <person name="Miyauchi S."/>
            <person name="Poulain J."/>
            <person name="Riccioni C."/>
            <person name="Rubini A."/>
            <person name="Sitrit Y."/>
            <person name="Splivallo R."/>
            <person name="Traeger S."/>
            <person name="Wang M."/>
            <person name="Zifcakova L."/>
            <person name="Wipf D."/>
            <person name="Zambonelli A."/>
            <person name="Paolocci F."/>
            <person name="Nowrousian M."/>
            <person name="Ottonello S."/>
            <person name="Baldrian P."/>
            <person name="Spatafora J.W."/>
            <person name="Henrissat B."/>
            <person name="Nagy L.G."/>
            <person name="Aury J.M."/>
            <person name="Wincker P."/>
            <person name="Grigoriev I.V."/>
            <person name="Bonfante P."/>
            <person name="Martin F.M."/>
        </authorList>
    </citation>
    <scope>NUCLEOTIDE SEQUENCE [LARGE SCALE GENOMIC DNA]</scope>
    <source>
        <strain evidence="9 10">CCBAS932</strain>
    </source>
</reference>
<evidence type="ECO:0000256" key="5">
    <source>
        <dbReference type="ARBA" id="ARBA00022741"/>
    </source>
</evidence>
<dbReference type="STRING" id="1392247.A0A3N4L7K9"/>
<dbReference type="GO" id="GO:0003779">
    <property type="term" value="F:actin binding"/>
    <property type="evidence" value="ECO:0007669"/>
    <property type="project" value="UniProtKB-KW"/>
</dbReference>
<dbReference type="PANTHER" id="PTHR11937">
    <property type="entry name" value="ACTIN"/>
    <property type="match status" value="1"/>
</dbReference>
<dbReference type="CDD" id="cd10220">
    <property type="entry name" value="ASKHA_NBD_Arp2"/>
    <property type="match status" value="1"/>
</dbReference>
<dbReference type="FunCoup" id="A0A3N4L7K9">
    <property type="interactions" value="1046"/>
</dbReference>
<dbReference type="EMBL" id="ML119120">
    <property type="protein sequence ID" value="RPB13985.1"/>
    <property type="molecule type" value="Genomic_DNA"/>
</dbReference>
<dbReference type="GO" id="GO:0005524">
    <property type="term" value="F:ATP binding"/>
    <property type="evidence" value="ECO:0007669"/>
    <property type="project" value="UniProtKB-KW"/>
</dbReference>
<dbReference type="OrthoDB" id="5132116at2759"/>
<evidence type="ECO:0000256" key="8">
    <source>
        <dbReference type="ARBA" id="ARBA00023212"/>
    </source>
</evidence>
<evidence type="ECO:0000256" key="2">
    <source>
        <dbReference type="ARBA" id="ARBA00010121"/>
    </source>
</evidence>
<dbReference type="PROSITE" id="PS01132">
    <property type="entry name" value="ACTINS_ACT_LIKE"/>
    <property type="match status" value="1"/>
</dbReference>
<keyword evidence="7" id="KW-0009">Actin-binding</keyword>
<name>A0A3N4L7K9_9PEZI</name>
<sequence length="388" mass="43703">MSEAPIVLDGGTGFLKVGYAGQNFPEHQYPSIVGRPILRAEERQGDIVVKDIMCGDEAAAARSMLQITYPMDNGIIKRWDDMLHVWDYTFAEKLQIDPTGRKILLTEPPMNPLANREKMCEVMFERYNFGGVYVAIQAVLALYAQGLSSGVVVDSGDGVTHIVPVYESVVLNHLTARLNVAGRDVTRQLISLLLRRGYAFNRTADFETVRQMKEKLCYVSYDLELDNKLAEETTVLVENYTLPDGRVIRVGSERFEAPECMFQPHLVDCEQPGIAEMLFNTIQTADVDVRTSLYKAIVLSGGSSMYPGLPSRLEKELKQLWLTRVLNGDPTRLSKFKVRIEDPPRRRHMVFLGGAVLANIMAEQEAMWISKAEWEEQGTRALEKLGPR</sequence>
<dbReference type="AlphaFoldDB" id="A0A3N4L7K9"/>
<keyword evidence="8" id="KW-0206">Cytoskeleton</keyword>
<dbReference type="GO" id="GO:0005885">
    <property type="term" value="C:Arp2/3 protein complex"/>
    <property type="evidence" value="ECO:0007669"/>
    <property type="project" value="UniProtKB-ARBA"/>
</dbReference>
<evidence type="ECO:0000256" key="7">
    <source>
        <dbReference type="ARBA" id="ARBA00023203"/>
    </source>
</evidence>
<dbReference type="Gene3D" id="3.30.420.40">
    <property type="match status" value="2"/>
</dbReference>
<comment type="subcellular location">
    <subcellularLocation>
        <location evidence="1">Cytoplasm</location>
        <location evidence="1">Cytoskeleton</location>
    </subcellularLocation>
</comment>
<evidence type="ECO:0000256" key="4">
    <source>
        <dbReference type="ARBA" id="ARBA00022490"/>
    </source>
</evidence>
<evidence type="ECO:0000313" key="9">
    <source>
        <dbReference type="EMBL" id="RPB13985.1"/>
    </source>
</evidence>
<proteinExistence type="inferred from homology"/>
<dbReference type="InterPro" id="IPR043129">
    <property type="entry name" value="ATPase_NBD"/>
</dbReference>
<keyword evidence="4" id="KW-0963">Cytoplasm</keyword>
<dbReference type="InterPro" id="IPR020902">
    <property type="entry name" value="Actin/actin-like_CS"/>
</dbReference>
<dbReference type="Proteomes" id="UP000277580">
    <property type="component" value="Unassembled WGS sequence"/>
</dbReference>
<evidence type="ECO:0000313" key="10">
    <source>
        <dbReference type="Proteomes" id="UP000277580"/>
    </source>
</evidence>
<dbReference type="SUPFAM" id="SSF53067">
    <property type="entry name" value="Actin-like ATPase domain"/>
    <property type="match status" value="2"/>
</dbReference>
<keyword evidence="10" id="KW-1185">Reference proteome</keyword>
<protein>
    <recommendedName>
        <fullName evidence="3">Actin-related protein 2</fullName>
    </recommendedName>
</protein>
<dbReference type="InterPro" id="IPR004000">
    <property type="entry name" value="Actin"/>
</dbReference>
<dbReference type="GO" id="GO:0034314">
    <property type="term" value="P:Arp2/3 complex-mediated actin nucleation"/>
    <property type="evidence" value="ECO:0007669"/>
    <property type="project" value="UniProtKB-ARBA"/>
</dbReference>
<organism evidence="9 10">
    <name type="scientific">Morchella conica CCBAS932</name>
    <dbReference type="NCBI Taxonomy" id="1392247"/>
    <lineage>
        <taxon>Eukaryota</taxon>
        <taxon>Fungi</taxon>
        <taxon>Dikarya</taxon>
        <taxon>Ascomycota</taxon>
        <taxon>Pezizomycotina</taxon>
        <taxon>Pezizomycetes</taxon>
        <taxon>Pezizales</taxon>
        <taxon>Morchellaceae</taxon>
        <taxon>Morchella</taxon>
    </lineage>
</organism>
<keyword evidence="5" id="KW-0547">Nucleotide-binding</keyword>
<evidence type="ECO:0000256" key="3">
    <source>
        <dbReference type="ARBA" id="ARBA00021611"/>
    </source>
</evidence>
<evidence type="ECO:0000256" key="1">
    <source>
        <dbReference type="ARBA" id="ARBA00004245"/>
    </source>
</evidence>
<evidence type="ECO:0000256" key="6">
    <source>
        <dbReference type="ARBA" id="ARBA00022840"/>
    </source>
</evidence>
<comment type="similarity">
    <text evidence="2">Belongs to the actin family. ARP2 subfamily.</text>
</comment>
<accession>A0A3N4L7K9</accession>
<keyword evidence="6" id="KW-0067">ATP-binding</keyword>
<dbReference type="FunFam" id="3.30.420.40:FF:000148">
    <property type="entry name" value="Actin, alpha skeletal muscle"/>
    <property type="match status" value="1"/>
</dbReference>
<dbReference type="Gene3D" id="3.90.640.10">
    <property type="entry name" value="Actin, Chain A, domain 4"/>
    <property type="match status" value="1"/>
</dbReference>
<gene>
    <name evidence="9" type="ORF">P167DRAFT_504376</name>
</gene>